<organism evidence="1">
    <name type="scientific">candidate division WOR-3 bacterium</name>
    <dbReference type="NCBI Taxonomy" id="2052148"/>
    <lineage>
        <taxon>Bacteria</taxon>
        <taxon>Bacteria division WOR-3</taxon>
    </lineage>
</organism>
<reference evidence="1" key="1">
    <citation type="journal article" date="2020" name="mSystems">
        <title>Genome- and Community-Level Interaction Insights into Carbon Utilization and Element Cycling Functions of Hydrothermarchaeota in Hydrothermal Sediment.</title>
        <authorList>
            <person name="Zhou Z."/>
            <person name="Liu Y."/>
            <person name="Xu W."/>
            <person name="Pan J."/>
            <person name="Luo Z.H."/>
            <person name="Li M."/>
        </authorList>
    </citation>
    <scope>NUCLEOTIDE SEQUENCE [LARGE SCALE GENOMIC DNA]</scope>
    <source>
        <strain evidence="1">HyVt-237</strain>
    </source>
</reference>
<protein>
    <recommendedName>
        <fullName evidence="2">DUF3108 domain-containing protein</fullName>
    </recommendedName>
</protein>
<proteinExistence type="predicted"/>
<evidence type="ECO:0000313" key="1">
    <source>
        <dbReference type="EMBL" id="HDM90108.1"/>
    </source>
</evidence>
<evidence type="ECO:0008006" key="2">
    <source>
        <dbReference type="Google" id="ProtNLM"/>
    </source>
</evidence>
<accession>A0A7C1BFU4</accession>
<dbReference type="EMBL" id="DRBW01000104">
    <property type="protein sequence ID" value="HDM90108.1"/>
    <property type="molecule type" value="Genomic_DNA"/>
</dbReference>
<name>A0A7C1BFU4_UNCW3</name>
<comment type="caution">
    <text evidence="1">The sequence shown here is derived from an EMBL/GenBank/DDBJ whole genome shotgun (WGS) entry which is preliminary data.</text>
</comment>
<dbReference type="AlphaFoldDB" id="A0A7C1BFU4"/>
<sequence>MLNLFISAILALPGFRADVSNWGKGTVVLYTVYGGLSDTGEMIQSVSRVEDVYAFMRRIKQAPQNSSITDSIYMELDEKGNPLWFYEKTVMTFGKNPPITGETMVQYRDTLISILRRTSSGEMDTATVRAKEVAYPSAFVPFLLESADLKQGDSLKFRVLYPMNKRLGDATVISQGVGTLSTSLGKKKAVRYLLKLDRRSFNIWYDVRPPHRMLKYMDLGTEMRYHIKKVLKP</sequence>
<gene>
    <name evidence="1" type="ORF">ENG67_02740</name>
</gene>
<dbReference type="Proteomes" id="UP000885931">
    <property type="component" value="Unassembled WGS sequence"/>
</dbReference>